<evidence type="ECO:0008006" key="4">
    <source>
        <dbReference type="Google" id="ProtNLM"/>
    </source>
</evidence>
<feature type="transmembrane region" description="Helical" evidence="1">
    <location>
        <begin position="241"/>
        <end position="261"/>
    </location>
</feature>
<organism evidence="2 3">
    <name type="scientific">Rhizobium mayense</name>
    <dbReference type="NCBI Taxonomy" id="1312184"/>
    <lineage>
        <taxon>Bacteria</taxon>
        <taxon>Pseudomonadati</taxon>
        <taxon>Pseudomonadota</taxon>
        <taxon>Alphaproteobacteria</taxon>
        <taxon>Hyphomicrobiales</taxon>
        <taxon>Rhizobiaceae</taxon>
        <taxon>Rhizobium/Agrobacterium group</taxon>
        <taxon>Rhizobium</taxon>
    </lineage>
</organism>
<gene>
    <name evidence="2" type="ORF">PY649_27780</name>
</gene>
<keyword evidence="1" id="KW-0472">Membrane</keyword>
<proteinExistence type="predicted"/>
<keyword evidence="1" id="KW-1133">Transmembrane helix</keyword>
<feature type="transmembrane region" description="Helical" evidence="1">
    <location>
        <begin position="190"/>
        <end position="209"/>
    </location>
</feature>
<feature type="transmembrane region" description="Helical" evidence="1">
    <location>
        <begin position="155"/>
        <end position="178"/>
    </location>
</feature>
<sequence length="456" mass="50246">MYLSWLTTLKPWMTDKGWAAYSTLFDAHSIGGMVGPSDLANSFPALKVGDTADFNHFWLYSLLAAVVGFIPHILGHDINPVLAFSILHALLLAAPMIMAQRAFGWMGVASVAFLFFSSPMIWYFNKVHSELFTFCLVLASVIAFCDRKIPLSALFLAIASTQNPPIAAPAFFMCAHFLAVKRLRFTGVEFLLLALTAIFAAIHPAYYFLRYHVFTPQLLAGGASMGTNLRYFYVWLVDLDLGILPAWPAGVIASCLGIWVAWRYPSKFPGGRLPFAVYAFLFTVICLYAQSATTNMNSGATPGPARYGLWYIPLAFPLVLAAIRWTHAAYKARPIAFGYYMLSLVSACIIFWPGSGEKYDTPTLLSYTVQRLAPRLYTPPPEIYFERYSGLGERAAYPDLAGVVGPNCHRALINPVENPAIANVSVPARCIDTTLPEKVRALAAQKPPKPGFVDLP</sequence>
<dbReference type="Proteomes" id="UP001172645">
    <property type="component" value="Unassembled WGS sequence"/>
</dbReference>
<evidence type="ECO:0000313" key="3">
    <source>
        <dbReference type="Proteomes" id="UP001172645"/>
    </source>
</evidence>
<reference evidence="2" key="1">
    <citation type="submission" date="2023-06" db="EMBL/GenBank/DDBJ databases">
        <title>Phylogenetic Diversity of Rhizobium strains.</title>
        <authorList>
            <person name="Moura F.T."/>
            <person name="Helene L.C.F."/>
            <person name="Hungria M."/>
        </authorList>
    </citation>
    <scope>NUCLEOTIDE SEQUENCE</scope>
    <source>
        <strain evidence="2">CCGE526</strain>
    </source>
</reference>
<name>A0ABT7K2H0_9HYPH</name>
<dbReference type="RefSeq" id="WP_285872114.1">
    <property type="nucleotide sequence ID" value="NZ_JARFYM010000032.1"/>
</dbReference>
<evidence type="ECO:0000313" key="2">
    <source>
        <dbReference type="EMBL" id="MDL2402701.1"/>
    </source>
</evidence>
<feature type="transmembrane region" description="Helical" evidence="1">
    <location>
        <begin position="105"/>
        <end position="124"/>
    </location>
</feature>
<dbReference type="EMBL" id="JARFYM010000032">
    <property type="protein sequence ID" value="MDL2402701.1"/>
    <property type="molecule type" value="Genomic_DNA"/>
</dbReference>
<feature type="transmembrane region" description="Helical" evidence="1">
    <location>
        <begin position="57"/>
        <end position="74"/>
    </location>
</feature>
<keyword evidence="1" id="KW-0812">Transmembrane</keyword>
<comment type="caution">
    <text evidence="2">The sequence shown here is derived from an EMBL/GenBank/DDBJ whole genome shotgun (WGS) entry which is preliminary data.</text>
</comment>
<evidence type="ECO:0000256" key="1">
    <source>
        <dbReference type="SAM" id="Phobius"/>
    </source>
</evidence>
<feature type="transmembrane region" description="Helical" evidence="1">
    <location>
        <begin position="273"/>
        <end position="290"/>
    </location>
</feature>
<keyword evidence="3" id="KW-1185">Reference proteome</keyword>
<feature type="transmembrane region" description="Helical" evidence="1">
    <location>
        <begin position="310"/>
        <end position="330"/>
    </location>
</feature>
<feature type="transmembrane region" description="Helical" evidence="1">
    <location>
        <begin position="337"/>
        <end position="354"/>
    </location>
</feature>
<protein>
    <recommendedName>
        <fullName evidence="4">Glycosyltransferase RgtA/B/C/D-like domain-containing protein</fullName>
    </recommendedName>
</protein>
<accession>A0ABT7K2H0</accession>
<feature type="transmembrane region" description="Helical" evidence="1">
    <location>
        <begin position="81"/>
        <end position="99"/>
    </location>
</feature>